<accession>A0A4U6TNK7</accession>
<protein>
    <submittedName>
        <fullName evidence="1">Uncharacterized protein</fullName>
    </submittedName>
</protein>
<name>A0A4U6TNK7_SETVI</name>
<evidence type="ECO:0000313" key="2">
    <source>
        <dbReference type="Proteomes" id="UP000298652"/>
    </source>
</evidence>
<dbReference type="EMBL" id="CM016558">
    <property type="protein sequence ID" value="TKW04171.1"/>
    <property type="molecule type" value="Genomic_DNA"/>
</dbReference>
<evidence type="ECO:0000313" key="1">
    <source>
        <dbReference type="EMBL" id="TKW04171.1"/>
    </source>
</evidence>
<organism evidence="1 2">
    <name type="scientific">Setaria viridis</name>
    <name type="common">Green bristlegrass</name>
    <name type="synonym">Setaria italica subsp. viridis</name>
    <dbReference type="NCBI Taxonomy" id="4556"/>
    <lineage>
        <taxon>Eukaryota</taxon>
        <taxon>Viridiplantae</taxon>
        <taxon>Streptophyta</taxon>
        <taxon>Embryophyta</taxon>
        <taxon>Tracheophyta</taxon>
        <taxon>Spermatophyta</taxon>
        <taxon>Magnoliopsida</taxon>
        <taxon>Liliopsida</taxon>
        <taxon>Poales</taxon>
        <taxon>Poaceae</taxon>
        <taxon>PACMAD clade</taxon>
        <taxon>Panicoideae</taxon>
        <taxon>Panicodae</taxon>
        <taxon>Paniceae</taxon>
        <taxon>Cenchrinae</taxon>
        <taxon>Setaria</taxon>
    </lineage>
</organism>
<sequence length="80" mass="8592">MSAAAVCSLLLHPRRLDTDPPAPAYGTERGIAAASAACCWRIAVPGGLFRVLFRSRANTQASHPILRRAVVYGMTIRLNS</sequence>
<proteinExistence type="predicted"/>
<gene>
    <name evidence="1" type="ORF">SEVIR_7G091150v2</name>
</gene>
<dbReference type="Gramene" id="TKW04171">
    <property type="protein sequence ID" value="TKW04171"/>
    <property type="gene ID" value="SEVIR_7G091150v2"/>
</dbReference>
<keyword evidence="2" id="KW-1185">Reference proteome</keyword>
<dbReference type="Proteomes" id="UP000298652">
    <property type="component" value="Chromosome 7"/>
</dbReference>
<reference evidence="1" key="1">
    <citation type="submission" date="2019-03" db="EMBL/GenBank/DDBJ databases">
        <title>WGS assembly of Setaria viridis.</title>
        <authorList>
            <person name="Huang P."/>
            <person name="Jenkins J."/>
            <person name="Grimwood J."/>
            <person name="Barry K."/>
            <person name="Healey A."/>
            <person name="Mamidi S."/>
            <person name="Sreedasyam A."/>
            <person name="Shu S."/>
            <person name="Feldman M."/>
            <person name="Wu J."/>
            <person name="Yu Y."/>
            <person name="Chen C."/>
            <person name="Johnson J."/>
            <person name="Rokhsar D."/>
            <person name="Baxter I."/>
            <person name="Schmutz J."/>
            <person name="Brutnell T."/>
            <person name="Kellogg E."/>
        </authorList>
    </citation>
    <scope>NUCLEOTIDE SEQUENCE [LARGE SCALE GENOMIC DNA]</scope>
</reference>
<dbReference type="AlphaFoldDB" id="A0A4U6TNK7"/>